<dbReference type="FunFam" id="1.20.5.170:FF:000063">
    <property type="entry name" value="G-box binding factor 3"/>
    <property type="match status" value="1"/>
</dbReference>
<gene>
    <name evidence="9" type="primary">GBF_1</name>
    <name evidence="9" type="ORF">SELMODRAFT_135978</name>
</gene>
<dbReference type="Pfam" id="PF00170">
    <property type="entry name" value="bZIP_1"/>
    <property type="match status" value="1"/>
</dbReference>
<sequence length="78" mass="9282">DERELKRQRRKQSNRESARRSRLRKQAECEELAQRVESLTMENMSLRQELEQAMEERNKLAAENAALLVSSLTLFYLD</sequence>
<accession>D8TB33</accession>
<keyword evidence="5" id="KW-0804">Transcription</keyword>
<keyword evidence="3" id="KW-0805">Transcription regulation</keyword>
<keyword evidence="10" id="KW-1185">Reference proteome</keyword>
<proteinExistence type="inferred from homology"/>
<dbReference type="KEGG" id="smo:SELMODRAFT_135978"/>
<feature type="domain" description="BZIP" evidence="8">
    <location>
        <begin position="4"/>
        <end position="67"/>
    </location>
</feature>
<dbReference type="GO" id="GO:0005634">
    <property type="term" value="C:nucleus"/>
    <property type="evidence" value="ECO:0007669"/>
    <property type="project" value="UniProtKB-SubCell"/>
</dbReference>
<comment type="similarity">
    <text evidence="2">Belongs to the bZIP family.</text>
</comment>
<dbReference type="HOGENOM" id="CLU_197965_0_0_1"/>
<dbReference type="PROSITE" id="PS50217">
    <property type="entry name" value="BZIP"/>
    <property type="match status" value="1"/>
</dbReference>
<feature type="compositionally biased region" description="Basic and acidic residues" evidence="7">
    <location>
        <begin position="13"/>
        <end position="24"/>
    </location>
</feature>
<dbReference type="InParanoid" id="D8TB33"/>
<comment type="subcellular location">
    <subcellularLocation>
        <location evidence="1">Nucleus</location>
    </subcellularLocation>
</comment>
<dbReference type="InterPro" id="IPR004827">
    <property type="entry name" value="bZIP"/>
</dbReference>
<evidence type="ECO:0000256" key="2">
    <source>
        <dbReference type="ARBA" id="ARBA00007163"/>
    </source>
</evidence>
<dbReference type="OrthoDB" id="1642657at2759"/>
<reference evidence="9 10" key="1">
    <citation type="journal article" date="2011" name="Science">
        <title>The Selaginella genome identifies genetic changes associated with the evolution of vascular plants.</title>
        <authorList>
            <person name="Banks J.A."/>
            <person name="Nishiyama T."/>
            <person name="Hasebe M."/>
            <person name="Bowman J.L."/>
            <person name="Gribskov M."/>
            <person name="dePamphilis C."/>
            <person name="Albert V.A."/>
            <person name="Aono N."/>
            <person name="Aoyama T."/>
            <person name="Ambrose B.A."/>
            <person name="Ashton N.W."/>
            <person name="Axtell M.J."/>
            <person name="Barker E."/>
            <person name="Barker M.S."/>
            <person name="Bennetzen J.L."/>
            <person name="Bonawitz N.D."/>
            <person name="Chapple C."/>
            <person name="Cheng C."/>
            <person name="Correa L.G."/>
            <person name="Dacre M."/>
            <person name="DeBarry J."/>
            <person name="Dreyer I."/>
            <person name="Elias M."/>
            <person name="Engstrom E.M."/>
            <person name="Estelle M."/>
            <person name="Feng L."/>
            <person name="Finet C."/>
            <person name="Floyd S.K."/>
            <person name="Frommer W.B."/>
            <person name="Fujita T."/>
            <person name="Gramzow L."/>
            <person name="Gutensohn M."/>
            <person name="Harholt J."/>
            <person name="Hattori M."/>
            <person name="Heyl A."/>
            <person name="Hirai T."/>
            <person name="Hiwatashi Y."/>
            <person name="Ishikawa M."/>
            <person name="Iwata M."/>
            <person name="Karol K.G."/>
            <person name="Koehler B."/>
            <person name="Kolukisaoglu U."/>
            <person name="Kubo M."/>
            <person name="Kurata T."/>
            <person name="Lalonde S."/>
            <person name="Li K."/>
            <person name="Li Y."/>
            <person name="Litt A."/>
            <person name="Lyons E."/>
            <person name="Manning G."/>
            <person name="Maruyama T."/>
            <person name="Michael T.P."/>
            <person name="Mikami K."/>
            <person name="Miyazaki S."/>
            <person name="Morinaga S."/>
            <person name="Murata T."/>
            <person name="Mueller-Roeber B."/>
            <person name="Nelson D.R."/>
            <person name="Obara M."/>
            <person name="Oguri Y."/>
            <person name="Olmstead R.G."/>
            <person name="Onodera N."/>
            <person name="Petersen B.L."/>
            <person name="Pils B."/>
            <person name="Prigge M."/>
            <person name="Rensing S.A."/>
            <person name="Riano-Pachon D.M."/>
            <person name="Roberts A.W."/>
            <person name="Sato Y."/>
            <person name="Scheller H.V."/>
            <person name="Schulz B."/>
            <person name="Schulz C."/>
            <person name="Shakirov E.V."/>
            <person name="Shibagaki N."/>
            <person name="Shinohara N."/>
            <person name="Shippen D.E."/>
            <person name="Soerensen I."/>
            <person name="Sotooka R."/>
            <person name="Sugimoto N."/>
            <person name="Sugita M."/>
            <person name="Sumikawa N."/>
            <person name="Tanurdzic M."/>
            <person name="Theissen G."/>
            <person name="Ulvskov P."/>
            <person name="Wakazuki S."/>
            <person name="Weng J.K."/>
            <person name="Willats W.W."/>
            <person name="Wipf D."/>
            <person name="Wolf P.G."/>
            <person name="Yang L."/>
            <person name="Zimmer A.D."/>
            <person name="Zhu Q."/>
            <person name="Mitros T."/>
            <person name="Hellsten U."/>
            <person name="Loque D."/>
            <person name="Otillar R."/>
            <person name="Salamov A."/>
            <person name="Schmutz J."/>
            <person name="Shapiro H."/>
            <person name="Lindquist E."/>
            <person name="Lucas S."/>
            <person name="Rokhsar D."/>
            <person name="Grigoriev I.V."/>
        </authorList>
    </citation>
    <scope>NUCLEOTIDE SEQUENCE [LARGE SCALE GENOMIC DNA]</scope>
</reference>
<keyword evidence="6" id="KW-0539">Nucleus</keyword>
<dbReference type="GO" id="GO:0000976">
    <property type="term" value="F:transcription cis-regulatory region binding"/>
    <property type="evidence" value="ECO:0007669"/>
    <property type="project" value="UniProtKB-ARBA"/>
</dbReference>
<dbReference type="InterPro" id="IPR045314">
    <property type="entry name" value="bZIP_plant_GBF1"/>
</dbReference>
<dbReference type="PROSITE" id="PS00036">
    <property type="entry name" value="BZIP_BASIC"/>
    <property type="match status" value="1"/>
</dbReference>
<evidence type="ECO:0000256" key="5">
    <source>
        <dbReference type="ARBA" id="ARBA00023163"/>
    </source>
</evidence>
<evidence type="ECO:0000256" key="3">
    <source>
        <dbReference type="ARBA" id="ARBA00023015"/>
    </source>
</evidence>
<organism evidence="10">
    <name type="scientific">Selaginella moellendorffii</name>
    <name type="common">Spikemoss</name>
    <dbReference type="NCBI Taxonomy" id="88036"/>
    <lineage>
        <taxon>Eukaryota</taxon>
        <taxon>Viridiplantae</taxon>
        <taxon>Streptophyta</taxon>
        <taxon>Embryophyta</taxon>
        <taxon>Tracheophyta</taxon>
        <taxon>Lycopodiopsida</taxon>
        <taxon>Selaginellales</taxon>
        <taxon>Selaginellaceae</taxon>
        <taxon>Selaginella</taxon>
    </lineage>
</organism>
<evidence type="ECO:0000256" key="4">
    <source>
        <dbReference type="ARBA" id="ARBA00023125"/>
    </source>
</evidence>
<dbReference type="SMR" id="D8TB33"/>
<dbReference type="eggNOG" id="ENOG502SB07">
    <property type="taxonomic scope" value="Eukaryota"/>
</dbReference>
<dbReference type="OMA" id="THGAYPE"/>
<dbReference type="Gramene" id="EFJ06110">
    <property type="protein sequence ID" value="EFJ06110"/>
    <property type="gene ID" value="SELMODRAFT_135978"/>
</dbReference>
<dbReference type="InterPro" id="IPR044827">
    <property type="entry name" value="GBF-like"/>
</dbReference>
<dbReference type="SMART" id="SM00338">
    <property type="entry name" value="BRLZ"/>
    <property type="match status" value="1"/>
</dbReference>
<dbReference type="GeneID" id="9645750"/>
<keyword evidence="4" id="KW-0238">DNA-binding</keyword>
<dbReference type="PANTHER" id="PTHR45967:SF38">
    <property type="entry name" value="G-BOX-BINDING FACTOR 2"/>
    <property type="match status" value="1"/>
</dbReference>
<feature type="compositionally biased region" description="Basic residues" evidence="7">
    <location>
        <begin position="1"/>
        <end position="12"/>
    </location>
</feature>
<dbReference type="SUPFAM" id="SSF57959">
    <property type="entry name" value="Leucine zipper domain"/>
    <property type="match status" value="1"/>
</dbReference>
<feature type="non-terminal residue" evidence="9">
    <location>
        <position position="1"/>
    </location>
</feature>
<evidence type="ECO:0000313" key="10">
    <source>
        <dbReference type="Proteomes" id="UP000001514"/>
    </source>
</evidence>
<evidence type="ECO:0000256" key="6">
    <source>
        <dbReference type="ARBA" id="ARBA00023242"/>
    </source>
</evidence>
<dbReference type="GO" id="GO:0005737">
    <property type="term" value="C:cytoplasm"/>
    <property type="evidence" value="ECO:0007669"/>
    <property type="project" value="UniProtKB-ARBA"/>
</dbReference>
<feature type="region of interest" description="Disordered" evidence="7">
    <location>
        <begin position="1"/>
        <end position="24"/>
    </location>
</feature>
<dbReference type="CDD" id="cd14702">
    <property type="entry name" value="bZIP_plant_GBF1"/>
    <property type="match status" value="1"/>
</dbReference>
<evidence type="ECO:0000256" key="7">
    <source>
        <dbReference type="SAM" id="MobiDB-lite"/>
    </source>
</evidence>
<dbReference type="InterPro" id="IPR046347">
    <property type="entry name" value="bZIP_sf"/>
</dbReference>
<dbReference type="AlphaFoldDB" id="D8TB33"/>
<dbReference type="EMBL" id="GL377707">
    <property type="protein sequence ID" value="EFJ06110.1"/>
    <property type="molecule type" value="Genomic_DNA"/>
</dbReference>
<dbReference type="GO" id="GO:0003700">
    <property type="term" value="F:DNA-binding transcription factor activity"/>
    <property type="evidence" value="ECO:0007669"/>
    <property type="project" value="InterPro"/>
</dbReference>
<evidence type="ECO:0000313" key="9">
    <source>
        <dbReference type="EMBL" id="EFJ06110.1"/>
    </source>
</evidence>
<evidence type="ECO:0000259" key="8">
    <source>
        <dbReference type="PROSITE" id="PS50217"/>
    </source>
</evidence>
<evidence type="ECO:0000256" key="1">
    <source>
        <dbReference type="ARBA" id="ARBA00004123"/>
    </source>
</evidence>
<dbReference type="Proteomes" id="UP000001514">
    <property type="component" value="Unassembled WGS sequence"/>
</dbReference>
<name>D8TB33_SELML</name>
<dbReference type="PANTHER" id="PTHR45967">
    <property type="entry name" value="G-BOX-BINDING FACTOR 3-RELATED"/>
    <property type="match status" value="1"/>
</dbReference>
<dbReference type="Gene3D" id="1.20.5.170">
    <property type="match status" value="1"/>
</dbReference>
<protein>
    <submittedName>
        <fullName evidence="9">Uncharacterized protein GBF_1</fullName>
    </submittedName>
</protein>